<dbReference type="EMBL" id="LVVA01000012">
    <property type="protein sequence ID" value="KZR33212.1"/>
    <property type="molecule type" value="Genomic_DNA"/>
</dbReference>
<sequence length="96" mass="10707">MENAMGSIVINPSVNMHADKMSDEHLQMFESVFNDIDGAGYTPLLFVGSQLVAGQLHTFIALRRFMHAKGQEKSLVKVIIFQSLNNELAIHSISEF</sequence>
<evidence type="ECO:0000313" key="1">
    <source>
        <dbReference type="EMBL" id="KZR33212.1"/>
    </source>
</evidence>
<name>A0ABR5YNL4_9ENTR</name>
<reference evidence="2" key="1">
    <citation type="submission" date="2016-03" db="EMBL/GenBank/DDBJ databases">
        <title>WGS of SAMN04393274.</title>
        <authorList>
            <person name="Adams M."/>
            <person name="Sutton G."/>
            <person name="Nelson K."/>
            <person name="Thaden J."/>
            <person name="Fowler V."/>
            <person name="Mccorrison J."/>
            <person name="Sanka R."/>
            <person name="Brinkac L."/>
            <person name="Nierman W."/>
        </authorList>
    </citation>
    <scope>NUCLEOTIDE SEQUENCE [LARGE SCALE GENOMIC DNA]</scope>
    <source>
        <strain evidence="2">GN06232</strain>
    </source>
</reference>
<dbReference type="Proteomes" id="UP000076880">
    <property type="component" value="Unassembled WGS sequence"/>
</dbReference>
<proteinExistence type="predicted"/>
<organism evidence="1 2">
    <name type="scientific">Enterobacter genomosp. S</name>
    <dbReference type="NCBI Taxonomy" id="2364151"/>
    <lineage>
        <taxon>Bacteria</taxon>
        <taxon>Pseudomonadati</taxon>
        <taxon>Pseudomonadota</taxon>
        <taxon>Gammaproteobacteria</taxon>
        <taxon>Enterobacterales</taxon>
        <taxon>Enterobacteriaceae</taxon>
        <taxon>Enterobacter</taxon>
        <taxon>Enterobacter cloacae complex</taxon>
        <taxon>Enterobacter cloacae complex clade S</taxon>
    </lineage>
</organism>
<keyword evidence="2" id="KW-1185">Reference proteome</keyword>
<comment type="caution">
    <text evidence="1">The sequence shown here is derived from an EMBL/GenBank/DDBJ whole genome shotgun (WGS) entry which is preliminary data.</text>
</comment>
<gene>
    <name evidence="1" type="ORF">A3466_09370</name>
</gene>
<accession>A0ABR5YNL4</accession>
<evidence type="ECO:0000313" key="2">
    <source>
        <dbReference type="Proteomes" id="UP000076880"/>
    </source>
</evidence>
<dbReference type="RefSeq" id="WP_028013637.1">
    <property type="nucleotide sequence ID" value="NZ_LVVA01000012.1"/>
</dbReference>
<protein>
    <submittedName>
        <fullName evidence="1">Uncharacterized protein</fullName>
    </submittedName>
</protein>